<accession>A0AAE3EJA3</accession>
<dbReference type="RefSeq" id="WP_230756829.1">
    <property type="nucleotide sequence ID" value="NZ_JAINWA010000003.1"/>
</dbReference>
<comment type="caution">
    <text evidence="1">The sequence shown here is derived from an EMBL/GenBank/DDBJ whole genome shotgun (WGS) entry which is preliminary data.</text>
</comment>
<keyword evidence="2" id="KW-1185">Reference proteome</keyword>
<organism evidence="1 2">
    <name type="scientific">Teretinema zuelzerae</name>
    <dbReference type="NCBI Taxonomy" id="156"/>
    <lineage>
        <taxon>Bacteria</taxon>
        <taxon>Pseudomonadati</taxon>
        <taxon>Spirochaetota</taxon>
        <taxon>Spirochaetia</taxon>
        <taxon>Spirochaetales</taxon>
        <taxon>Treponemataceae</taxon>
        <taxon>Teretinema</taxon>
    </lineage>
</organism>
<evidence type="ECO:0000313" key="1">
    <source>
        <dbReference type="EMBL" id="MCD1655522.1"/>
    </source>
</evidence>
<dbReference type="Proteomes" id="UP001198163">
    <property type="component" value="Unassembled WGS sequence"/>
</dbReference>
<dbReference type="AlphaFoldDB" id="A0AAE3EJA3"/>
<evidence type="ECO:0000313" key="2">
    <source>
        <dbReference type="Proteomes" id="UP001198163"/>
    </source>
</evidence>
<sequence>MNTEIKIVYIDDISDEQISQYLDEIYSKEPLIFQENQNVNIIKHTLEVPFTHNYKETLNDVRVKSANVILVDNHLFEEQASDGGKFSGKQFKIILRKILPFVEVLIITQDTSLKGENIIYKYPGGNIPETYTDYYNRNLAPALDKAIQENCYYQELAEELQQNTEIERFLIEKVLQSVHGDDSYDDLSKQDIDVLIQNFNELKEKLTHE</sequence>
<dbReference type="EMBL" id="JAINWA010000003">
    <property type="protein sequence ID" value="MCD1655522.1"/>
    <property type="molecule type" value="Genomic_DNA"/>
</dbReference>
<name>A0AAE3EJA3_9SPIR</name>
<gene>
    <name evidence="1" type="ORF">K7J14_12550</name>
</gene>
<reference evidence="1" key="1">
    <citation type="submission" date="2021-08" db="EMBL/GenBank/DDBJ databases">
        <title>Comparative analyses of Brucepasteria parasyntrophica and Teretinema zuelzerae.</title>
        <authorList>
            <person name="Song Y."/>
            <person name="Brune A."/>
        </authorList>
    </citation>
    <scope>NUCLEOTIDE SEQUENCE</scope>
    <source>
        <strain evidence="1">DSM 1903</strain>
    </source>
</reference>
<protein>
    <submittedName>
        <fullName evidence="1">Uncharacterized protein</fullName>
    </submittedName>
</protein>
<proteinExistence type="predicted"/>